<dbReference type="Gene3D" id="3.40.50.2300">
    <property type="match status" value="1"/>
</dbReference>
<dbReference type="InterPro" id="IPR003100">
    <property type="entry name" value="PAZ_dom"/>
</dbReference>
<dbReference type="Pfam" id="PF02171">
    <property type="entry name" value="Piwi"/>
    <property type="match status" value="1"/>
</dbReference>
<dbReference type="CDD" id="cd02846">
    <property type="entry name" value="PAZ_argonaute_like"/>
    <property type="match status" value="1"/>
</dbReference>
<evidence type="ECO:0000313" key="6">
    <source>
        <dbReference type="WBParaSite" id="Csp11.Scaffold629.g9678.t1"/>
    </source>
</evidence>
<name>A0A1I7UIJ9_9PELO</name>
<evidence type="ECO:0000256" key="2">
    <source>
        <dbReference type="SAM" id="Coils"/>
    </source>
</evidence>
<dbReference type="PROSITE" id="PS50822">
    <property type="entry name" value="PIWI"/>
    <property type="match status" value="1"/>
</dbReference>
<dbReference type="WBParaSite" id="Csp11.Scaffold629.g9678.t1">
    <property type="protein sequence ID" value="Csp11.Scaffold629.g9678.t1"/>
    <property type="gene ID" value="Csp11.Scaffold629.g9678"/>
</dbReference>
<dbReference type="AlphaFoldDB" id="A0A1I7UIJ9"/>
<dbReference type="SUPFAM" id="SSF53098">
    <property type="entry name" value="Ribonuclease H-like"/>
    <property type="match status" value="1"/>
</dbReference>
<feature type="domain" description="PAZ" evidence="3">
    <location>
        <begin position="270"/>
        <end position="384"/>
    </location>
</feature>
<feature type="domain" description="Piwi" evidence="4">
    <location>
        <begin position="601"/>
        <end position="847"/>
    </location>
</feature>
<dbReference type="eggNOG" id="KOG1041">
    <property type="taxonomic scope" value="Eukaryota"/>
</dbReference>
<dbReference type="Gene3D" id="3.30.420.10">
    <property type="entry name" value="Ribonuclease H-like superfamily/Ribonuclease H"/>
    <property type="match status" value="1"/>
</dbReference>
<dbReference type="InterPro" id="IPR036085">
    <property type="entry name" value="PAZ_dom_sf"/>
</dbReference>
<dbReference type="CDD" id="cd02826">
    <property type="entry name" value="Piwi-like"/>
    <property type="match status" value="1"/>
</dbReference>
<dbReference type="SMART" id="SM00949">
    <property type="entry name" value="PAZ"/>
    <property type="match status" value="1"/>
</dbReference>
<comment type="similarity">
    <text evidence="1">Belongs to the argonaute family.</text>
</comment>
<proteinExistence type="inferred from homology"/>
<dbReference type="Gene3D" id="2.170.260.10">
    <property type="entry name" value="paz domain"/>
    <property type="match status" value="1"/>
</dbReference>
<dbReference type="SUPFAM" id="SSF101690">
    <property type="entry name" value="PAZ domain"/>
    <property type="match status" value="1"/>
</dbReference>
<dbReference type="PROSITE" id="PS50821">
    <property type="entry name" value="PAZ"/>
    <property type="match status" value="1"/>
</dbReference>
<dbReference type="InterPro" id="IPR057272">
    <property type="entry name" value="Piwi_nem"/>
</dbReference>
<dbReference type="Pfam" id="PF02170">
    <property type="entry name" value="PAZ"/>
    <property type="match status" value="1"/>
</dbReference>
<dbReference type="InterPro" id="IPR012337">
    <property type="entry name" value="RNaseH-like_sf"/>
</dbReference>
<dbReference type="SMART" id="SM00950">
    <property type="entry name" value="Piwi"/>
    <property type="match status" value="1"/>
</dbReference>
<feature type="coiled-coil region" evidence="2">
    <location>
        <begin position="551"/>
        <end position="578"/>
    </location>
</feature>
<reference evidence="6" key="1">
    <citation type="submission" date="2016-11" db="UniProtKB">
        <authorList>
            <consortium name="WormBaseParasite"/>
        </authorList>
    </citation>
    <scope>IDENTIFICATION</scope>
</reference>
<dbReference type="InterPro" id="IPR003165">
    <property type="entry name" value="Piwi"/>
</dbReference>
<dbReference type="STRING" id="1561998.A0A1I7UIJ9"/>
<dbReference type="Proteomes" id="UP000095282">
    <property type="component" value="Unplaced"/>
</dbReference>
<evidence type="ECO:0000259" key="3">
    <source>
        <dbReference type="PROSITE" id="PS50821"/>
    </source>
</evidence>
<dbReference type="PANTHER" id="PTHR22891">
    <property type="entry name" value="EUKARYOTIC TRANSLATION INITIATION FACTOR 2C"/>
    <property type="match status" value="1"/>
</dbReference>
<evidence type="ECO:0000259" key="4">
    <source>
        <dbReference type="PROSITE" id="PS50822"/>
    </source>
</evidence>
<organism evidence="5 6">
    <name type="scientific">Caenorhabditis tropicalis</name>
    <dbReference type="NCBI Taxonomy" id="1561998"/>
    <lineage>
        <taxon>Eukaryota</taxon>
        <taxon>Metazoa</taxon>
        <taxon>Ecdysozoa</taxon>
        <taxon>Nematoda</taxon>
        <taxon>Chromadorea</taxon>
        <taxon>Rhabditida</taxon>
        <taxon>Rhabditina</taxon>
        <taxon>Rhabditomorpha</taxon>
        <taxon>Rhabditoidea</taxon>
        <taxon>Rhabditidae</taxon>
        <taxon>Peloderinae</taxon>
        <taxon>Caenorhabditis</taxon>
    </lineage>
</organism>
<sequence length="881" mass="98447">MESLTASMAGATVVEKKKLGLKPLAAKLPKNPSNQVVDVDTNIRKLVITKNQPIFKYSIKIEYFYRRLDGSECSVEFSRSTKNGTGHEEDKDRCQRVYLMAAKKFAAGDASQFFYDRQASLYTLKNLKIGQEGKAFEFKNDISKRANFLKATLTIKPVEDSFQATTNDITRCISSCPGLSDKTLLEAMNNIVSGPAINNPEVITIGSCVHYLFHPEQYGIQTHSYSAGERYSAVGATKAVKVMEGTDKQNPSLFLVTEIKDTLFHPDDKNLLDLFKTFQGFRTDMKANSPGAQNLLKACEGLDVYMDYGAGAEAQERMVVSIKGFGEPAAQCFFETPTGKTNVVKYFQQTYNLRIQHPNLFTIEAKGPKGGKMNLPVEFLVVCNSQKVTTSQMQKNEQKDMIKLSAAKPHDRRARTDQVVRAIGLGGKKINEFVDVEQPIRIKGVQLPYPKISFAGNQAAVLPNPSSKIPTDFNSAGKFLEAVALQSWELCYIQGQEVRGLKEALVQEMARCGMIVKQPDVTLIVNGDLRSVFQNAKDRKRQMLFFVIPERSELHQKIKALEQEFDVLTQEVKKETADKFFKQPQTRQNVVNKIANFPISQTNMKLGGLNYHITSPYFTPDLLIVGFETASRGGSGDGPVSVGFAANMMKHWQKYCGAYIFVPRSKDVFGPILKDTMIKIFQTARGNGRLKPSEIIVYFNGVTEGQYSMINEEYLPLIKAAWEQNTNGSQPPKITLIASSKTHNERLYKNERGQLSNLTAGTVVDHTIVNPVLNEFYLASCVARQGTTKTVKYTLISTDQEKQSMQRLETLTNDLCYDHQIIFHPVGLPVPLYIAGRNSQRGSVVLHESGARVKDGKIDYEKTNEELGYSKKALFGTRFNA</sequence>
<evidence type="ECO:0000256" key="1">
    <source>
        <dbReference type="RuleBase" id="RU361178"/>
    </source>
</evidence>
<keyword evidence="2" id="KW-0175">Coiled coil</keyword>
<evidence type="ECO:0000313" key="5">
    <source>
        <dbReference type="Proteomes" id="UP000095282"/>
    </source>
</evidence>
<protein>
    <submittedName>
        <fullName evidence="6">Piwi domain-containing protein</fullName>
    </submittedName>
</protein>
<keyword evidence="5" id="KW-1185">Reference proteome</keyword>
<dbReference type="GO" id="GO:0003723">
    <property type="term" value="F:RNA binding"/>
    <property type="evidence" value="ECO:0007669"/>
    <property type="project" value="InterPro"/>
</dbReference>
<accession>A0A1I7UIJ9</accession>
<dbReference type="InterPro" id="IPR036397">
    <property type="entry name" value="RNaseH_sf"/>
</dbReference>